<comment type="caution">
    <text evidence="1">The sequence shown here is derived from an EMBL/GenBank/DDBJ whole genome shotgun (WGS) entry which is preliminary data.</text>
</comment>
<protein>
    <recommendedName>
        <fullName evidence="3">Toprim domain-containing protein</fullName>
    </recommendedName>
</protein>
<reference evidence="1" key="2">
    <citation type="submission" date="2020-09" db="EMBL/GenBank/DDBJ databases">
        <authorList>
            <person name="Sun Q."/>
            <person name="Kim S."/>
        </authorList>
    </citation>
    <scope>NUCLEOTIDE SEQUENCE</scope>
    <source>
        <strain evidence="1">KCTC 32182</strain>
    </source>
</reference>
<keyword evidence="2" id="KW-1185">Reference proteome</keyword>
<dbReference type="EMBL" id="BMYX01000001">
    <property type="protein sequence ID" value="GGY03654.1"/>
    <property type="molecule type" value="Genomic_DNA"/>
</dbReference>
<evidence type="ECO:0000313" key="1">
    <source>
        <dbReference type="EMBL" id="GGY03654.1"/>
    </source>
</evidence>
<dbReference type="Proteomes" id="UP000645257">
    <property type="component" value="Unassembled WGS sequence"/>
</dbReference>
<dbReference type="SUPFAM" id="SSF52540">
    <property type="entry name" value="P-loop containing nucleoside triphosphate hydrolases"/>
    <property type="match status" value="1"/>
</dbReference>
<dbReference type="CDD" id="cd01029">
    <property type="entry name" value="TOPRIM_primases"/>
    <property type="match status" value="1"/>
</dbReference>
<name>A0A918U6N9_9NEIS</name>
<reference evidence="1" key="1">
    <citation type="journal article" date="2014" name="Int. J. Syst. Evol. Microbiol.">
        <title>Complete genome sequence of Corynebacterium casei LMG S-19264T (=DSM 44701T), isolated from a smear-ripened cheese.</title>
        <authorList>
            <consortium name="US DOE Joint Genome Institute (JGI-PGF)"/>
            <person name="Walter F."/>
            <person name="Albersmeier A."/>
            <person name="Kalinowski J."/>
            <person name="Ruckert C."/>
        </authorList>
    </citation>
    <scope>NUCLEOTIDE SEQUENCE</scope>
    <source>
        <strain evidence="1">KCTC 32182</strain>
    </source>
</reference>
<dbReference type="AlphaFoldDB" id="A0A918U6N9"/>
<dbReference type="InterPro" id="IPR034154">
    <property type="entry name" value="TOPRIM_DnaG/twinkle"/>
</dbReference>
<dbReference type="Pfam" id="PF13155">
    <property type="entry name" value="Toprim_2"/>
    <property type="match status" value="1"/>
</dbReference>
<organism evidence="1 2">
    <name type="scientific">Paludibacterium paludis</name>
    <dbReference type="NCBI Taxonomy" id="1225769"/>
    <lineage>
        <taxon>Bacteria</taxon>
        <taxon>Pseudomonadati</taxon>
        <taxon>Pseudomonadota</taxon>
        <taxon>Betaproteobacteria</taxon>
        <taxon>Neisseriales</taxon>
        <taxon>Chromobacteriaceae</taxon>
        <taxon>Paludibacterium</taxon>
    </lineage>
</organism>
<evidence type="ECO:0000313" key="2">
    <source>
        <dbReference type="Proteomes" id="UP000645257"/>
    </source>
</evidence>
<dbReference type="Gene3D" id="3.40.1360.10">
    <property type="match status" value="1"/>
</dbReference>
<proteinExistence type="predicted"/>
<accession>A0A918U6N9</accession>
<evidence type="ECO:0008006" key="3">
    <source>
        <dbReference type="Google" id="ProtNLM"/>
    </source>
</evidence>
<gene>
    <name evidence="1" type="primary">orf37</name>
    <name evidence="1" type="ORF">GCM10011289_02490</name>
</gene>
<sequence length="898" mass="102472">MDARLHQAITERLERDFSLKRKKEWLQAGECPSCRQKELYTNADHPWILRCNRTNKCGYEEHVKELYSDLFESWSERFPKQPENPNATADAYMESARGFSLDIVKGWYAQESYFDHEKNIGSATVRFTLPGIGYWERIIDRPHRFGKRKATFRGNYGGTWWQPPSLSWADLEELWIVEGIFDAIALLHNGISAVSTLTTNNYPSTALDGLLQQLGGAQRPRLVFAFDGDKAGRKFTEKYVTRARQEGWDAVAAQIPQGKKKQDWNDLHLVGRLQAKNIEEYRYHGDLLMAGSAAEKANLIYLKNCWQTFPFDFDSRLWWFKLDLERFGKASDDIREKSPDLSDDEIRERAILESGTVSEIANCLPVPLYNLRSDVTDESWYYFRIEFPHDGPAVKGTFTAGQITSDSEFKKRLLHLGAGAYWFGNKGQLDKLASRWTYNIKTVQTLDYIGYSIDHRCYVWNEVAAAGGQIYTINDEDYFDIEKLSIKSLFKSIRLDINPDLKAYRTDWFEKLYLCFGPRGVIALASWFGSLFAEQLRADFESWPFVEIVGEPGAGKSTLIETMWKLLGRNGHEGDDPMKGSMVGLMRTMAQVSNLPVVLIESDREESPTSSVGRAKAAFHWDQFKSLFNGGSLRTTGVKSSGLDTYTPQFRGALFISQNAPVSASKPIMERIVHVWFDKARQSQEGREAALALGRMTAYELSGFMVKATRNEAAVLSAMEERLRDYEKAVQLVGVKNLRVQKNHAQLMVMIDCLSMACPISPQQQQEAKELMLELAIEREQTLEADPPVVAEFWDLYEYLEGLEDEAVLNLNHSRDSDQTIAINLNHFIEVATDRRQKIPDLLELKKLLPHSKRHKFIEANKVVNSAINAAFNARVGSHTPKRASTVKCWIFEAKRSS</sequence>
<dbReference type="SUPFAM" id="SSF56731">
    <property type="entry name" value="DNA primase core"/>
    <property type="match status" value="1"/>
</dbReference>
<dbReference type="RefSeq" id="WP_189530307.1">
    <property type="nucleotide sequence ID" value="NZ_BMYX01000001.1"/>
</dbReference>
<dbReference type="InterPro" id="IPR027417">
    <property type="entry name" value="P-loop_NTPase"/>
</dbReference>